<dbReference type="Proteomes" id="UP000023152">
    <property type="component" value="Unassembled WGS sequence"/>
</dbReference>
<dbReference type="EMBL" id="ASPP01010886">
    <property type="protein sequence ID" value="ETO22259.1"/>
    <property type="molecule type" value="Genomic_DNA"/>
</dbReference>
<evidence type="ECO:0000256" key="1">
    <source>
        <dbReference type="SAM" id="MobiDB-lite"/>
    </source>
</evidence>
<accession>X6N921</accession>
<feature type="chain" id="PRO_5004975564" description="SAM domain-containing protein" evidence="2">
    <location>
        <begin position="18"/>
        <end position="379"/>
    </location>
</feature>
<name>X6N921_RETFI</name>
<sequence>MKIVKVVVFVTALLCLATDPLKSVRCRCGSRMDFIPVRLKYRAPCKCDECGDAVPRLSYVYHCPKDRLDEHRTAHGLFDYCFACAYKRNPTLANGIDDDTLLDSTLETEETSATNENGKESAPTNADGQPSTENTKKEADSAATELEVLKRKLQQRILQIKRLELELERFREASKQSSNNENAKGKNEEKDEETKVLPRLGLPSGRGNAGKHVNEITTELVNLGARQSVALQWLSNGEIKGDSNSNQTIIPGIWDHVTLNSLQTLYGKLEVLLRQFEEMTKQVTSMRMDCLVHISKKQDDWENWSPDEVVDWISAVENGRFLKYDAHLRKVLNERSFKGKHMRTLKFDRLNALGVTDYEDADILMNCVGTLIKPSEKNP</sequence>
<dbReference type="SUPFAM" id="SSF47769">
    <property type="entry name" value="SAM/Pointed domain"/>
    <property type="match status" value="1"/>
</dbReference>
<feature type="compositionally biased region" description="Polar residues" evidence="1">
    <location>
        <begin position="122"/>
        <end position="133"/>
    </location>
</feature>
<reference evidence="4 5" key="1">
    <citation type="journal article" date="2013" name="Curr. Biol.">
        <title>The Genome of the Foraminiferan Reticulomyxa filosa.</title>
        <authorList>
            <person name="Glockner G."/>
            <person name="Hulsmann N."/>
            <person name="Schleicher M."/>
            <person name="Noegel A.A."/>
            <person name="Eichinger L."/>
            <person name="Gallinger C."/>
            <person name="Pawlowski J."/>
            <person name="Sierra R."/>
            <person name="Euteneuer U."/>
            <person name="Pillet L."/>
            <person name="Moustafa A."/>
            <person name="Platzer M."/>
            <person name="Groth M."/>
            <person name="Szafranski K."/>
            <person name="Schliwa M."/>
        </authorList>
    </citation>
    <scope>NUCLEOTIDE SEQUENCE [LARGE SCALE GENOMIC DNA]</scope>
</reference>
<feature type="domain" description="SAM" evidence="3">
    <location>
        <begin position="304"/>
        <end position="374"/>
    </location>
</feature>
<dbReference type="PROSITE" id="PS50105">
    <property type="entry name" value="SAM_DOMAIN"/>
    <property type="match status" value="1"/>
</dbReference>
<evidence type="ECO:0000256" key="2">
    <source>
        <dbReference type="SAM" id="SignalP"/>
    </source>
</evidence>
<evidence type="ECO:0000259" key="3">
    <source>
        <dbReference type="PROSITE" id="PS50105"/>
    </source>
</evidence>
<proteinExistence type="predicted"/>
<protein>
    <recommendedName>
        <fullName evidence="3">SAM domain-containing protein</fullName>
    </recommendedName>
</protein>
<feature type="region of interest" description="Disordered" evidence="1">
    <location>
        <begin position="171"/>
        <end position="211"/>
    </location>
</feature>
<dbReference type="InterPro" id="IPR013761">
    <property type="entry name" value="SAM/pointed_sf"/>
</dbReference>
<keyword evidence="5" id="KW-1185">Reference proteome</keyword>
<feature type="compositionally biased region" description="Basic and acidic residues" evidence="1">
    <location>
        <begin position="183"/>
        <end position="196"/>
    </location>
</feature>
<comment type="caution">
    <text evidence="4">The sequence shown here is derived from an EMBL/GenBank/DDBJ whole genome shotgun (WGS) entry which is preliminary data.</text>
</comment>
<feature type="region of interest" description="Disordered" evidence="1">
    <location>
        <begin position="107"/>
        <end position="140"/>
    </location>
</feature>
<gene>
    <name evidence="4" type="ORF">RFI_14941</name>
</gene>
<feature type="signal peptide" evidence="2">
    <location>
        <begin position="1"/>
        <end position="17"/>
    </location>
</feature>
<evidence type="ECO:0000313" key="4">
    <source>
        <dbReference type="EMBL" id="ETO22259.1"/>
    </source>
</evidence>
<dbReference type="Gene3D" id="1.10.150.50">
    <property type="entry name" value="Transcription Factor, Ets-1"/>
    <property type="match status" value="1"/>
</dbReference>
<dbReference type="InterPro" id="IPR001660">
    <property type="entry name" value="SAM"/>
</dbReference>
<organism evidence="4 5">
    <name type="scientific">Reticulomyxa filosa</name>
    <dbReference type="NCBI Taxonomy" id="46433"/>
    <lineage>
        <taxon>Eukaryota</taxon>
        <taxon>Sar</taxon>
        <taxon>Rhizaria</taxon>
        <taxon>Retaria</taxon>
        <taxon>Foraminifera</taxon>
        <taxon>Monothalamids</taxon>
        <taxon>Reticulomyxidae</taxon>
        <taxon>Reticulomyxa</taxon>
    </lineage>
</organism>
<evidence type="ECO:0000313" key="5">
    <source>
        <dbReference type="Proteomes" id="UP000023152"/>
    </source>
</evidence>
<keyword evidence="2" id="KW-0732">Signal</keyword>
<dbReference type="AlphaFoldDB" id="X6N921"/>